<sequence>MLHVATVHWQDERWIAPQLKFLRKNLPEHQIWASLNGIEIEPWREEFYFVEDLQGQHHHKLNLLAEKILAVGADEDLLLFVDSDAFPIAEIGVELLGGYPLVAVRRDENAGQPMPHPCFCLTTVGFWREIQGDWGIGNFHWTAPGGDRLTDVGANLLGNLLERGIEWRPLLRSNKFDLDPLWFGIYGDVVYHHGAGSRPAISYRQTIIQRDAIRKARDAAVIPASIPLLGKFERGVRYRRAEKQQAIIQGQILESAKILSEEVIASMLSDDEFFRRFTEISSE</sequence>
<gene>
    <name evidence="1" type="ORF">UFOPK2242_01471</name>
    <name evidence="2" type="ORF">UFOPK3317_00657</name>
</gene>
<dbReference type="AlphaFoldDB" id="A0A6J7DA21"/>
<reference evidence="2" key="1">
    <citation type="submission" date="2020-05" db="EMBL/GenBank/DDBJ databases">
        <authorList>
            <person name="Chiriac C."/>
            <person name="Salcher M."/>
            <person name="Ghai R."/>
            <person name="Kavagutti S V."/>
        </authorList>
    </citation>
    <scope>NUCLEOTIDE SEQUENCE</scope>
</reference>
<proteinExistence type="predicted"/>
<accession>A0A6J7DA21</accession>
<evidence type="ECO:0000313" key="2">
    <source>
        <dbReference type="EMBL" id="CAB4866058.1"/>
    </source>
</evidence>
<organism evidence="2">
    <name type="scientific">freshwater metagenome</name>
    <dbReference type="NCBI Taxonomy" id="449393"/>
    <lineage>
        <taxon>unclassified sequences</taxon>
        <taxon>metagenomes</taxon>
        <taxon>ecological metagenomes</taxon>
    </lineage>
</organism>
<name>A0A6J7DA21_9ZZZZ</name>
<dbReference type="EMBL" id="CAEZWM010000235">
    <property type="protein sequence ID" value="CAB4671196.1"/>
    <property type="molecule type" value="Genomic_DNA"/>
</dbReference>
<dbReference type="EMBL" id="CAFBLK010000093">
    <property type="protein sequence ID" value="CAB4866058.1"/>
    <property type="molecule type" value="Genomic_DNA"/>
</dbReference>
<evidence type="ECO:0000313" key="1">
    <source>
        <dbReference type="EMBL" id="CAB4671196.1"/>
    </source>
</evidence>
<protein>
    <submittedName>
        <fullName evidence="2">Unannotated protein</fullName>
    </submittedName>
</protein>